<evidence type="ECO:0000256" key="2">
    <source>
        <dbReference type="ARBA" id="ARBA00005801"/>
    </source>
</evidence>
<protein>
    <recommendedName>
        <fullName evidence="9">Prepilin leader peptidase/N-methyltransferase</fullName>
        <ecNumber evidence="9">2.1.1.-</ecNumber>
        <ecNumber evidence="9">3.4.23.43</ecNumber>
    </recommendedName>
</protein>
<keyword evidence="9" id="KW-0511">Multifunctional enzyme</keyword>
<reference evidence="13 14" key="1">
    <citation type="submission" date="2019-03" db="EMBL/GenBank/DDBJ databases">
        <title>Genomic Encyclopedia of Archaeal and Bacterial Type Strains, Phase II (KMG-II): from individual species to whole genera.</title>
        <authorList>
            <person name="Goeker M."/>
        </authorList>
    </citation>
    <scope>NUCLEOTIDE SEQUENCE [LARGE SCALE GENOMIC DNA]</scope>
    <source>
        <strain evidence="13 14">DSM 26433</strain>
    </source>
</reference>
<feature type="transmembrane region" description="Helical" evidence="10">
    <location>
        <begin position="84"/>
        <end position="103"/>
    </location>
</feature>
<keyword evidence="6 10" id="KW-1133">Transmembrane helix</keyword>
<dbReference type="AlphaFoldDB" id="A0A4R1N9Q9"/>
<evidence type="ECO:0000256" key="4">
    <source>
        <dbReference type="ARBA" id="ARBA00022519"/>
    </source>
</evidence>
<keyword evidence="5 9" id="KW-0812">Transmembrane</keyword>
<feature type="transmembrane region" description="Helical" evidence="10">
    <location>
        <begin position="12"/>
        <end position="33"/>
    </location>
</feature>
<evidence type="ECO:0000259" key="11">
    <source>
        <dbReference type="Pfam" id="PF01478"/>
    </source>
</evidence>
<dbReference type="Pfam" id="PF01478">
    <property type="entry name" value="Peptidase_A24"/>
    <property type="match status" value="1"/>
</dbReference>
<dbReference type="InterPro" id="IPR000045">
    <property type="entry name" value="Prepilin_IV_endopep_pep"/>
</dbReference>
<keyword evidence="7 10" id="KW-0472">Membrane</keyword>
<dbReference type="InterPro" id="IPR010627">
    <property type="entry name" value="Prepilin_pept_A24_N"/>
</dbReference>
<dbReference type="GO" id="GO:0008168">
    <property type="term" value="F:methyltransferase activity"/>
    <property type="evidence" value="ECO:0007669"/>
    <property type="project" value="UniProtKB-KW"/>
</dbReference>
<evidence type="ECO:0000256" key="9">
    <source>
        <dbReference type="RuleBase" id="RU003794"/>
    </source>
</evidence>
<dbReference type="PRINTS" id="PR00864">
    <property type="entry name" value="PREPILNPTASE"/>
</dbReference>
<feature type="transmembrane region" description="Helical" evidence="10">
    <location>
        <begin position="109"/>
        <end position="128"/>
    </location>
</feature>
<evidence type="ECO:0000313" key="13">
    <source>
        <dbReference type="EMBL" id="TCK99864.1"/>
    </source>
</evidence>
<name>A0A4R1N9Q9_9RHOB</name>
<evidence type="ECO:0000256" key="8">
    <source>
        <dbReference type="RuleBase" id="RU003793"/>
    </source>
</evidence>
<dbReference type="Gene3D" id="1.20.120.1220">
    <property type="match status" value="1"/>
</dbReference>
<comment type="caution">
    <text evidence="13">The sequence shown here is derived from an EMBL/GenBank/DDBJ whole genome shotgun (WGS) entry which is preliminary data.</text>
</comment>
<dbReference type="GO" id="GO:0032259">
    <property type="term" value="P:methylation"/>
    <property type="evidence" value="ECO:0007669"/>
    <property type="project" value="UniProtKB-KW"/>
</dbReference>
<evidence type="ECO:0000256" key="7">
    <source>
        <dbReference type="ARBA" id="ARBA00023136"/>
    </source>
</evidence>
<keyword evidence="14" id="KW-1185">Reference proteome</keyword>
<gene>
    <name evidence="13" type="ORF">BXY66_3568</name>
</gene>
<feature type="transmembrane region" description="Helical" evidence="10">
    <location>
        <begin position="211"/>
        <end position="230"/>
    </location>
</feature>
<dbReference type="RefSeq" id="WP_132861697.1">
    <property type="nucleotide sequence ID" value="NZ_SMGR01000004.1"/>
</dbReference>
<evidence type="ECO:0000256" key="6">
    <source>
        <dbReference type="ARBA" id="ARBA00022989"/>
    </source>
</evidence>
<dbReference type="EC" id="3.4.23.43" evidence="9"/>
<dbReference type="GO" id="GO:0004190">
    <property type="term" value="F:aspartic-type endopeptidase activity"/>
    <property type="evidence" value="ECO:0007669"/>
    <property type="project" value="UniProtKB-EC"/>
</dbReference>
<comment type="subcellular location">
    <subcellularLocation>
        <location evidence="1">Cell inner membrane</location>
        <topology evidence="1">Multi-pass membrane protein</topology>
    </subcellularLocation>
    <subcellularLocation>
        <location evidence="9">Cell membrane</location>
        <topology evidence="9">Multi-pass membrane protein</topology>
    </subcellularLocation>
</comment>
<dbReference type="EMBL" id="SMGR01000004">
    <property type="protein sequence ID" value="TCK99864.1"/>
    <property type="molecule type" value="Genomic_DNA"/>
</dbReference>
<dbReference type="PANTHER" id="PTHR30487">
    <property type="entry name" value="TYPE 4 PREPILIN-LIKE PROTEINS LEADER PEPTIDE-PROCESSING ENZYME"/>
    <property type="match status" value="1"/>
</dbReference>
<feature type="domain" description="Prepilin type IV endopeptidase peptidase" evidence="11">
    <location>
        <begin position="116"/>
        <end position="223"/>
    </location>
</feature>
<dbReference type="InterPro" id="IPR014032">
    <property type="entry name" value="Peptidase_A24A_bac"/>
</dbReference>
<evidence type="ECO:0000256" key="1">
    <source>
        <dbReference type="ARBA" id="ARBA00004429"/>
    </source>
</evidence>
<comment type="function">
    <text evidence="9">Plays an essential role in type IV pili and type II pseudopili formation by proteolytically removing the leader sequence from substrate proteins and subsequently monomethylating the alpha-amino group of the newly exposed N-terminal phenylalanine.</text>
</comment>
<dbReference type="Proteomes" id="UP000295673">
    <property type="component" value="Unassembled WGS sequence"/>
</dbReference>
<feature type="domain" description="Prepilin peptidase A24 N-terminal" evidence="12">
    <location>
        <begin position="21"/>
        <end position="101"/>
    </location>
</feature>
<accession>A0A4R1N9Q9</accession>
<dbReference type="PANTHER" id="PTHR30487:SF0">
    <property type="entry name" value="PREPILIN LEADER PEPTIDASE_N-METHYLTRANSFERASE-RELATED"/>
    <property type="match status" value="1"/>
</dbReference>
<keyword evidence="9 13" id="KW-0808">Transferase</keyword>
<dbReference type="GO" id="GO:0005886">
    <property type="term" value="C:plasma membrane"/>
    <property type="evidence" value="ECO:0007669"/>
    <property type="project" value="UniProtKB-SubCell"/>
</dbReference>
<feature type="transmembrane region" description="Helical" evidence="10">
    <location>
        <begin position="135"/>
        <end position="153"/>
    </location>
</feature>
<evidence type="ECO:0000259" key="12">
    <source>
        <dbReference type="Pfam" id="PF06750"/>
    </source>
</evidence>
<keyword evidence="9" id="KW-0378">Hydrolase</keyword>
<keyword evidence="9 13" id="KW-0489">Methyltransferase</keyword>
<feature type="transmembrane region" description="Helical" evidence="10">
    <location>
        <begin position="159"/>
        <end position="176"/>
    </location>
</feature>
<evidence type="ECO:0000256" key="5">
    <source>
        <dbReference type="ARBA" id="ARBA00022692"/>
    </source>
</evidence>
<sequence length="265" mass="28274">MFQTDAIVGPDGGVIIFLILLSPAVGSFLAVLIDRLPRGEDALIARSRCRSCRNALTWRDLIPLVSFFASRGVCRHCGAPVPQWLLAMEVSALVIALVLILLWPESWPIHAMAVDLAFLWLLLALFAADLKWMRLPDLLTGALFGLVLLRSLVLPGMATGAALAGAVLGSMSFLILRWAYLRFRRREGLGLGDVKLMAGLGAFAGPLDLPLLILVAALLTLASALVLRVSGKQVNVATPFPFGAALCLSGALLWVAYATAVIVPA</sequence>
<dbReference type="Pfam" id="PF06750">
    <property type="entry name" value="A24_N_bact"/>
    <property type="match status" value="1"/>
</dbReference>
<keyword evidence="3" id="KW-1003">Cell membrane</keyword>
<proteinExistence type="inferred from homology"/>
<dbReference type="EC" id="2.1.1.-" evidence="9"/>
<dbReference type="InterPro" id="IPR050882">
    <property type="entry name" value="Prepilin_peptidase/N-MTase"/>
</dbReference>
<keyword evidence="4" id="KW-0997">Cell inner membrane</keyword>
<comment type="similarity">
    <text evidence="2 8">Belongs to the peptidase A24 family.</text>
</comment>
<organism evidence="13 14">
    <name type="scientific">Shimia isoporae</name>
    <dbReference type="NCBI Taxonomy" id="647720"/>
    <lineage>
        <taxon>Bacteria</taxon>
        <taxon>Pseudomonadati</taxon>
        <taxon>Pseudomonadota</taxon>
        <taxon>Alphaproteobacteria</taxon>
        <taxon>Rhodobacterales</taxon>
        <taxon>Roseobacteraceae</taxon>
    </lineage>
</organism>
<dbReference type="OrthoDB" id="9789291at2"/>
<evidence type="ECO:0000256" key="10">
    <source>
        <dbReference type="SAM" id="Phobius"/>
    </source>
</evidence>
<dbReference type="GO" id="GO:0006465">
    <property type="term" value="P:signal peptide processing"/>
    <property type="evidence" value="ECO:0007669"/>
    <property type="project" value="TreeGrafter"/>
</dbReference>
<comment type="catalytic activity">
    <reaction evidence="9">
        <text>Typically cleaves a -Gly-|-Phe- bond to release an N-terminal, basic peptide of 5-8 residues from type IV prepilin, and then N-methylates the new N-terminal amino group, the methyl donor being S-adenosyl-L-methionine.</text>
        <dbReference type="EC" id="3.4.23.43"/>
    </reaction>
</comment>
<evidence type="ECO:0000313" key="14">
    <source>
        <dbReference type="Proteomes" id="UP000295673"/>
    </source>
</evidence>
<evidence type="ECO:0000256" key="3">
    <source>
        <dbReference type="ARBA" id="ARBA00022475"/>
    </source>
</evidence>
<feature type="transmembrane region" description="Helical" evidence="10">
    <location>
        <begin position="242"/>
        <end position="263"/>
    </location>
</feature>
<keyword evidence="9" id="KW-0645">Protease</keyword>